<feature type="transmembrane region" description="Helical" evidence="1">
    <location>
        <begin position="46"/>
        <end position="64"/>
    </location>
</feature>
<gene>
    <name evidence="2" type="ORF">CN689_10655</name>
</gene>
<feature type="transmembrane region" description="Helical" evidence="1">
    <location>
        <begin position="7"/>
        <end position="26"/>
    </location>
</feature>
<accession>A0AAX0S410</accession>
<name>A0AAX0S410_9BACI</name>
<comment type="caution">
    <text evidence="2">The sequence shown here is derived from an EMBL/GenBank/DDBJ whole genome shotgun (WGS) entry which is preliminary data.</text>
</comment>
<reference evidence="2 3" key="1">
    <citation type="submission" date="2017-09" db="EMBL/GenBank/DDBJ databases">
        <title>Large-scale bioinformatics analysis of Bacillus genomes uncovers conserved roles of natural products in bacterial physiology.</title>
        <authorList>
            <consortium name="Agbiome Team Llc"/>
            <person name="Bleich R.M."/>
            <person name="Kirk G.J."/>
            <person name="Santa Maria K.C."/>
            <person name="Allen S.E."/>
            <person name="Farag S."/>
            <person name="Shank E.A."/>
            <person name="Bowers A."/>
        </authorList>
    </citation>
    <scope>NUCLEOTIDE SEQUENCE [LARGE SCALE GENOMIC DNA]</scope>
    <source>
        <strain evidence="2 3">AFS003229</strain>
    </source>
</reference>
<sequence length="69" mass="7824">MSNNQKLFFVLILIPLIIPLVFVFNTDFLIPAGFVLGVDGVVVSRNLYVIFILYLITKVIFQFTGSKKD</sequence>
<organism evidence="2 3">
    <name type="scientific">Peribacillus butanolivorans</name>
    <dbReference type="NCBI Taxonomy" id="421767"/>
    <lineage>
        <taxon>Bacteria</taxon>
        <taxon>Bacillati</taxon>
        <taxon>Bacillota</taxon>
        <taxon>Bacilli</taxon>
        <taxon>Bacillales</taxon>
        <taxon>Bacillaceae</taxon>
        <taxon>Peribacillus</taxon>
    </lineage>
</organism>
<keyword evidence="1" id="KW-0812">Transmembrane</keyword>
<evidence type="ECO:0000313" key="3">
    <source>
        <dbReference type="Proteomes" id="UP000220106"/>
    </source>
</evidence>
<protein>
    <submittedName>
        <fullName evidence="2">Uncharacterized protein</fullName>
    </submittedName>
</protein>
<evidence type="ECO:0000313" key="2">
    <source>
        <dbReference type="EMBL" id="PEJ34573.1"/>
    </source>
</evidence>
<dbReference type="Proteomes" id="UP000220106">
    <property type="component" value="Unassembled WGS sequence"/>
</dbReference>
<dbReference type="EMBL" id="NUEQ01000014">
    <property type="protein sequence ID" value="PEJ34573.1"/>
    <property type="molecule type" value="Genomic_DNA"/>
</dbReference>
<dbReference type="AlphaFoldDB" id="A0AAX0S410"/>
<keyword evidence="1" id="KW-1133">Transmembrane helix</keyword>
<proteinExistence type="predicted"/>
<keyword evidence="1" id="KW-0472">Membrane</keyword>
<evidence type="ECO:0000256" key="1">
    <source>
        <dbReference type="SAM" id="Phobius"/>
    </source>
</evidence>